<evidence type="ECO:0008006" key="4">
    <source>
        <dbReference type="Google" id="ProtNLM"/>
    </source>
</evidence>
<evidence type="ECO:0000313" key="3">
    <source>
        <dbReference type="Proteomes" id="UP000198556"/>
    </source>
</evidence>
<organism evidence="2 3">
    <name type="scientific">Granulicatella balaenopterae</name>
    <dbReference type="NCBI Taxonomy" id="137733"/>
    <lineage>
        <taxon>Bacteria</taxon>
        <taxon>Bacillati</taxon>
        <taxon>Bacillota</taxon>
        <taxon>Bacilli</taxon>
        <taxon>Lactobacillales</taxon>
        <taxon>Carnobacteriaceae</taxon>
        <taxon>Granulicatella</taxon>
    </lineage>
</organism>
<dbReference type="AlphaFoldDB" id="A0A1H9L497"/>
<dbReference type="Proteomes" id="UP000198556">
    <property type="component" value="Unassembled WGS sequence"/>
</dbReference>
<sequence>MKKTQICLLTVFSVMLTGCGQITPETLNSSDTVSVASNPSNQVSEKEVPVESSDDTVVESTKPSEESAINNQESSESRTAVEVDPIAKQAIAKIEQTKNILLTDQFVMMIVEKTADTVTINIRENQEDKVVNYGYFKYTKSTDTLEEMDEITGEYQVIS</sequence>
<feature type="region of interest" description="Disordered" evidence="1">
    <location>
        <begin position="30"/>
        <end position="81"/>
    </location>
</feature>
<proteinExistence type="predicted"/>
<keyword evidence="3" id="KW-1185">Reference proteome</keyword>
<feature type="compositionally biased region" description="Polar residues" evidence="1">
    <location>
        <begin position="30"/>
        <end position="43"/>
    </location>
</feature>
<dbReference type="RefSeq" id="WP_089746622.1">
    <property type="nucleotide sequence ID" value="NZ_FOGF01000017.1"/>
</dbReference>
<reference evidence="2 3" key="1">
    <citation type="submission" date="2016-10" db="EMBL/GenBank/DDBJ databases">
        <authorList>
            <person name="de Groot N.N."/>
        </authorList>
    </citation>
    <scope>NUCLEOTIDE SEQUENCE [LARGE SCALE GENOMIC DNA]</scope>
    <source>
        <strain evidence="2 3">DSM 15827</strain>
    </source>
</reference>
<accession>A0A1H9L497</accession>
<dbReference type="EMBL" id="FOGF01000017">
    <property type="protein sequence ID" value="SER06158.1"/>
    <property type="molecule type" value="Genomic_DNA"/>
</dbReference>
<dbReference type="STRING" id="137733.SAMN05421767_11713"/>
<evidence type="ECO:0000313" key="2">
    <source>
        <dbReference type="EMBL" id="SER06158.1"/>
    </source>
</evidence>
<gene>
    <name evidence="2" type="ORF">SAMN05421767_11713</name>
</gene>
<evidence type="ECO:0000256" key="1">
    <source>
        <dbReference type="SAM" id="MobiDB-lite"/>
    </source>
</evidence>
<protein>
    <recommendedName>
        <fullName evidence="4">Lipoprotein</fullName>
    </recommendedName>
</protein>
<name>A0A1H9L497_9LACT</name>
<dbReference type="PROSITE" id="PS51257">
    <property type="entry name" value="PROKAR_LIPOPROTEIN"/>
    <property type="match status" value="1"/>
</dbReference>